<dbReference type="InterPro" id="IPR001647">
    <property type="entry name" value="HTH_TetR"/>
</dbReference>
<dbReference type="InterPro" id="IPR009057">
    <property type="entry name" value="Homeodomain-like_sf"/>
</dbReference>
<dbReference type="SUPFAM" id="SSF48498">
    <property type="entry name" value="Tetracyclin repressor-like, C-terminal domain"/>
    <property type="match status" value="1"/>
</dbReference>
<evidence type="ECO:0000256" key="2">
    <source>
        <dbReference type="PROSITE-ProRule" id="PRU00335"/>
    </source>
</evidence>
<dbReference type="InterPro" id="IPR049513">
    <property type="entry name" value="TetR_C_40"/>
</dbReference>
<feature type="domain" description="HTH tetR-type" evidence="3">
    <location>
        <begin position="13"/>
        <end position="73"/>
    </location>
</feature>
<keyword evidence="1 2" id="KW-0238">DNA-binding</keyword>
<accession>A0ABT3V3M8</accession>
<dbReference type="Pfam" id="PF21306">
    <property type="entry name" value="TetR_C_40"/>
    <property type="match status" value="1"/>
</dbReference>
<name>A0ABT3V3M8_9ACTN</name>
<dbReference type="SUPFAM" id="SSF46689">
    <property type="entry name" value="Homeodomain-like"/>
    <property type="match status" value="1"/>
</dbReference>
<comment type="caution">
    <text evidence="4">The sequence shown here is derived from an EMBL/GenBank/DDBJ whole genome shotgun (WGS) entry which is preliminary data.</text>
</comment>
<keyword evidence="5" id="KW-1185">Reference proteome</keyword>
<dbReference type="PROSITE" id="PS50977">
    <property type="entry name" value="HTH_TETR_2"/>
    <property type="match status" value="1"/>
</dbReference>
<reference evidence="4" key="1">
    <citation type="journal article" date="2022" name="bioRxiv">
        <title>Discovery and biosynthetic assessment of Streptomyces ortus sp nov. isolated from a deep-sea sponge.</title>
        <authorList>
            <person name="Williams S.E."/>
        </authorList>
    </citation>
    <scope>NUCLEOTIDE SEQUENCE</scope>
    <source>
        <strain evidence="4">A15ISP2-DRY2</strain>
    </source>
</reference>
<evidence type="ECO:0000313" key="5">
    <source>
        <dbReference type="Proteomes" id="UP001165590"/>
    </source>
</evidence>
<dbReference type="RefSeq" id="WP_267026204.1">
    <property type="nucleotide sequence ID" value="NZ_JAIFZO010000002.1"/>
</dbReference>
<evidence type="ECO:0000313" key="4">
    <source>
        <dbReference type="EMBL" id="MCX4233250.1"/>
    </source>
</evidence>
<dbReference type="Gene3D" id="1.10.357.10">
    <property type="entry name" value="Tetracycline Repressor, domain 2"/>
    <property type="match status" value="1"/>
</dbReference>
<dbReference type="Pfam" id="PF00440">
    <property type="entry name" value="TetR_N"/>
    <property type="match status" value="1"/>
</dbReference>
<dbReference type="EMBL" id="JAIFZO010000002">
    <property type="protein sequence ID" value="MCX4233250.1"/>
    <property type="molecule type" value="Genomic_DNA"/>
</dbReference>
<gene>
    <name evidence="4" type="ORF">K3769_10720</name>
</gene>
<feature type="DNA-binding region" description="H-T-H motif" evidence="2">
    <location>
        <begin position="36"/>
        <end position="55"/>
    </location>
</feature>
<evidence type="ECO:0000259" key="3">
    <source>
        <dbReference type="PROSITE" id="PS50977"/>
    </source>
</evidence>
<protein>
    <submittedName>
        <fullName evidence="4">TetR/AcrR family transcriptional regulator</fullName>
    </submittedName>
</protein>
<organism evidence="4 5">
    <name type="scientific">Streptomyces ortus</name>
    <dbReference type="NCBI Taxonomy" id="2867268"/>
    <lineage>
        <taxon>Bacteria</taxon>
        <taxon>Bacillati</taxon>
        <taxon>Actinomycetota</taxon>
        <taxon>Actinomycetes</taxon>
        <taxon>Kitasatosporales</taxon>
        <taxon>Streptomycetaceae</taxon>
        <taxon>Streptomyces</taxon>
    </lineage>
</organism>
<dbReference type="Proteomes" id="UP001165590">
    <property type="component" value="Unassembled WGS sequence"/>
</dbReference>
<sequence length="210" mass="22777">MTETVSPRVARKRAAKRAALMDVARRALAAGRTSISIQELTEEADMGFGSFYTHFPDKEALFDAAVDETMELFGSFVDSLAEGLAGMDAFALGIRLTCRLQRAQPEMVRLVLSFGTSTLLRDDGLVVRLRRDLRQGAEDGSFVGWDPDRALMAVGGAVLGTLQMLDADPRLDNGEVADELCLRLLQMLGVPLDVATACAHAPLPEHAWLS</sequence>
<evidence type="ECO:0000256" key="1">
    <source>
        <dbReference type="ARBA" id="ARBA00023125"/>
    </source>
</evidence>
<proteinExistence type="predicted"/>
<dbReference type="InterPro" id="IPR036271">
    <property type="entry name" value="Tet_transcr_reg_TetR-rel_C_sf"/>
</dbReference>